<reference evidence="1" key="1">
    <citation type="journal article" date="2015" name="Nature">
        <title>Complex archaea that bridge the gap between prokaryotes and eukaryotes.</title>
        <authorList>
            <person name="Spang A."/>
            <person name="Saw J.H."/>
            <person name="Jorgensen S.L."/>
            <person name="Zaremba-Niedzwiedzka K."/>
            <person name="Martijn J."/>
            <person name="Lind A.E."/>
            <person name="van Eijk R."/>
            <person name="Schleper C."/>
            <person name="Guy L."/>
            <person name="Ettema T.J."/>
        </authorList>
    </citation>
    <scope>NUCLEOTIDE SEQUENCE</scope>
</reference>
<dbReference type="AlphaFoldDB" id="A0A0F9AAF6"/>
<name>A0A0F9AAF6_9ZZZZ</name>
<protein>
    <submittedName>
        <fullName evidence="1">Uncharacterized protein</fullName>
    </submittedName>
</protein>
<comment type="caution">
    <text evidence="1">The sequence shown here is derived from an EMBL/GenBank/DDBJ whole genome shotgun (WGS) entry which is preliminary data.</text>
</comment>
<accession>A0A0F9AAF6</accession>
<dbReference type="EMBL" id="LAZR01043667">
    <property type="protein sequence ID" value="KKL06529.1"/>
    <property type="molecule type" value="Genomic_DNA"/>
</dbReference>
<sequence length="58" mass="6450">MSIEAIEGKNALQNAVCEAVEAGMSEKELRRAIIDGIQTVMPYDQACEYIDRVLTPHK</sequence>
<organism evidence="1">
    <name type="scientific">marine sediment metagenome</name>
    <dbReference type="NCBI Taxonomy" id="412755"/>
    <lineage>
        <taxon>unclassified sequences</taxon>
        <taxon>metagenomes</taxon>
        <taxon>ecological metagenomes</taxon>
    </lineage>
</organism>
<proteinExistence type="predicted"/>
<evidence type="ECO:0000313" key="1">
    <source>
        <dbReference type="EMBL" id="KKL06529.1"/>
    </source>
</evidence>
<gene>
    <name evidence="1" type="ORF">LCGC14_2595120</name>
</gene>